<dbReference type="InterPro" id="IPR049730">
    <property type="entry name" value="SNF2/RAD54-like_C"/>
</dbReference>
<dbReference type="PROSITE" id="PS51194">
    <property type="entry name" value="HELICASE_CTER"/>
    <property type="match status" value="1"/>
</dbReference>
<dbReference type="SUPFAM" id="SSF57903">
    <property type="entry name" value="FYVE/PHD zinc finger"/>
    <property type="match status" value="1"/>
</dbReference>
<dbReference type="GO" id="GO:0016787">
    <property type="term" value="F:hydrolase activity"/>
    <property type="evidence" value="ECO:0007669"/>
    <property type="project" value="UniProtKB-KW"/>
</dbReference>
<dbReference type="SMART" id="SM00249">
    <property type="entry name" value="PHD"/>
    <property type="match status" value="1"/>
</dbReference>
<name>A0A8C4WVF7_EPTBU</name>
<dbReference type="InterPro" id="IPR038718">
    <property type="entry name" value="SNF2-like_sf"/>
</dbReference>
<reference evidence="9" key="1">
    <citation type="submission" date="2025-08" db="UniProtKB">
        <authorList>
            <consortium name="Ensembl"/>
        </authorList>
    </citation>
    <scope>IDENTIFICATION</scope>
</reference>
<feature type="region of interest" description="Disordered" evidence="6">
    <location>
        <begin position="676"/>
        <end position="698"/>
    </location>
</feature>
<dbReference type="InterPro" id="IPR019786">
    <property type="entry name" value="Zinc_finger_PHD-type_CS"/>
</dbReference>
<dbReference type="OMA" id="NIMEKKW"/>
<keyword evidence="1" id="KW-0479">Metal-binding</keyword>
<evidence type="ECO:0000256" key="4">
    <source>
        <dbReference type="ARBA" id="ARBA00022833"/>
    </source>
</evidence>
<dbReference type="PROSITE" id="PS01359">
    <property type="entry name" value="ZF_PHD_1"/>
    <property type="match status" value="1"/>
</dbReference>
<evidence type="ECO:0000256" key="3">
    <source>
        <dbReference type="ARBA" id="ARBA00022801"/>
    </source>
</evidence>
<dbReference type="Pfam" id="PF00271">
    <property type="entry name" value="Helicase_C"/>
    <property type="match status" value="1"/>
</dbReference>
<organism evidence="9 10">
    <name type="scientific">Eptatretus burgeri</name>
    <name type="common">Inshore hagfish</name>
    <dbReference type="NCBI Taxonomy" id="7764"/>
    <lineage>
        <taxon>Eukaryota</taxon>
        <taxon>Metazoa</taxon>
        <taxon>Chordata</taxon>
        <taxon>Craniata</taxon>
        <taxon>Vertebrata</taxon>
        <taxon>Cyclostomata</taxon>
        <taxon>Myxini</taxon>
        <taxon>Myxiniformes</taxon>
        <taxon>Myxinidae</taxon>
        <taxon>Eptatretinae</taxon>
        <taxon>Eptatretus</taxon>
    </lineage>
</organism>
<feature type="domain" description="RING-type" evidence="7">
    <location>
        <begin position="843"/>
        <end position="890"/>
    </location>
</feature>
<sequence>MTGSVKMASFINFCEKHVNSFKNLLLQTHESESFQIWVTTLGHGPNDLCGASPLSPSSSSFECICGRLGIEDFWPHVQCLSCGIWQHERCVRYRRPPAPTPPSPYRCPHCLIAGPIVASAATLIISPISICCQWMEEISRHVRDGALKVLVYGGVKQDGFIAPAVLASYDIVLTTYHVLRSELDYADIPLGGRSSAGKGVTQESRLRLTKRYMAIPSPLVAVEWWRLCLDEAQMVECTTAKAAEMALRLSAVNHWCVTGTPVQRGLEDLYGLILFLGRDPYLVRHWWERLIYQPLCQGRPRALLDLLASCMWRTAKKDVVEQIDLPPQTEETYWLIFSPVEQHFYNRQYEQCSQDSLHNLKKLPDWGRRLSELDRNTLGVILAPLLRLRQACCHPQAVRGEFLPLQKSTMTMEELLKVLQKKCKTECEEAHRLLVCALNGLAGIHFIKGELEAVEKYREVLRSSEEHKEKLNTDSLQRLHATRNLMELLGEKTAGVAPTLRDHHLQEEADKLQKHYMNKHENEVSEALNAWRPVKENVFELEHKNHSGASWWLDAIELALHQGQAEELLGRVRNEVSANRVLSKSSMSMFRDLRGLQFLLSTQIADLKKSLSLVRDSIQTLERPTHQMIQAASLCHLQPGLFSRNKCAFCKADELFTEYESKLFLTSECGQTGLCDENAGGSDESEDEGEGTSVPRPATSRGLWQRCELERALKGILTFSRTARFAKNIVDSGCLCLELFELWKKEYKVLHAYWMMLRNRISAMDELSMATQRFRLRLPHEEKPNPPVPNIIEHCEVEQQQSKLLNDKALATSQLRRKLGQLLYLENLEKSQACSGGENVDPCPICTRPLGQEWSVLPCGHCFCGACMALQIQQCSTGRGRGSICCAVCRQPALHRELACVTTVADTTSDNDISVKGSHSTKVEAVVRVLLKIRDKDPDAKALIFSKWQSVLDIIAKALQDNTIPFSQISSIRRFQDSLREFRTSPTINVLLLPLHTGANGLNLIEATHVLLVEPTPRPAQEWQAIGRVHRIGQTR</sequence>
<dbReference type="GO" id="GO:0000209">
    <property type="term" value="P:protein polyubiquitination"/>
    <property type="evidence" value="ECO:0007669"/>
    <property type="project" value="TreeGrafter"/>
</dbReference>
<keyword evidence="3" id="KW-0378">Hydrolase</keyword>
<dbReference type="FunFam" id="3.40.50.10810:FF:000013">
    <property type="entry name" value="E3 ubiquitin-protein ligase SHPRH isoform X2"/>
    <property type="match status" value="1"/>
</dbReference>
<dbReference type="CDD" id="cd18070">
    <property type="entry name" value="DEXQc_SHPRH"/>
    <property type="match status" value="1"/>
</dbReference>
<accession>A0A8C4WVF7</accession>
<evidence type="ECO:0000256" key="6">
    <source>
        <dbReference type="SAM" id="MobiDB-lite"/>
    </source>
</evidence>
<dbReference type="PANTHER" id="PTHR45865">
    <property type="entry name" value="E3 UBIQUITIN-PROTEIN LIGASE SHPRH FAMILY MEMBER"/>
    <property type="match status" value="1"/>
</dbReference>
<dbReference type="InterPro" id="IPR001965">
    <property type="entry name" value="Znf_PHD"/>
</dbReference>
<evidence type="ECO:0000256" key="2">
    <source>
        <dbReference type="ARBA" id="ARBA00022771"/>
    </source>
</evidence>
<dbReference type="InterPro" id="IPR000330">
    <property type="entry name" value="SNF2_N"/>
</dbReference>
<evidence type="ECO:0000313" key="9">
    <source>
        <dbReference type="Ensembl" id="ENSEBUP00000013314.1"/>
    </source>
</evidence>
<reference evidence="9" key="2">
    <citation type="submission" date="2025-09" db="UniProtKB">
        <authorList>
            <consortium name="Ensembl"/>
        </authorList>
    </citation>
    <scope>IDENTIFICATION</scope>
</reference>
<dbReference type="InterPro" id="IPR017907">
    <property type="entry name" value="Znf_RING_CS"/>
</dbReference>
<dbReference type="Proteomes" id="UP000694388">
    <property type="component" value="Unplaced"/>
</dbReference>
<dbReference type="InterPro" id="IPR013083">
    <property type="entry name" value="Znf_RING/FYVE/PHD"/>
</dbReference>
<dbReference type="GO" id="GO:0005634">
    <property type="term" value="C:nucleus"/>
    <property type="evidence" value="ECO:0007669"/>
    <property type="project" value="TreeGrafter"/>
</dbReference>
<dbReference type="InterPro" id="IPR027417">
    <property type="entry name" value="P-loop_NTPase"/>
</dbReference>
<dbReference type="SUPFAM" id="SSF52540">
    <property type="entry name" value="P-loop containing nucleoside triphosphate hydrolases"/>
    <property type="match status" value="2"/>
</dbReference>
<dbReference type="GO" id="GO:0061630">
    <property type="term" value="F:ubiquitin protein ligase activity"/>
    <property type="evidence" value="ECO:0007669"/>
    <property type="project" value="TreeGrafter"/>
</dbReference>
<dbReference type="InterPro" id="IPR048686">
    <property type="entry name" value="SHPRH_helical_1st"/>
</dbReference>
<dbReference type="AlphaFoldDB" id="A0A8C4WVF7"/>
<dbReference type="Gene3D" id="3.40.50.300">
    <property type="entry name" value="P-loop containing nucleotide triphosphate hydrolases"/>
    <property type="match status" value="1"/>
</dbReference>
<dbReference type="InterPro" id="IPR001650">
    <property type="entry name" value="Helicase_C-like"/>
</dbReference>
<dbReference type="InterPro" id="IPR001841">
    <property type="entry name" value="Znf_RING"/>
</dbReference>
<evidence type="ECO:0000313" key="10">
    <source>
        <dbReference type="Proteomes" id="UP000694388"/>
    </source>
</evidence>
<dbReference type="CDD" id="cd16569">
    <property type="entry name" value="RING-HC_SHPRH-like"/>
    <property type="match status" value="1"/>
</dbReference>
<dbReference type="GO" id="GO:0006974">
    <property type="term" value="P:DNA damage response"/>
    <property type="evidence" value="ECO:0007669"/>
    <property type="project" value="TreeGrafter"/>
</dbReference>
<dbReference type="SMART" id="SM00490">
    <property type="entry name" value="HELICc"/>
    <property type="match status" value="1"/>
</dbReference>
<dbReference type="Ensembl" id="ENSEBUT00000013890.1">
    <property type="protein sequence ID" value="ENSEBUP00000013314.1"/>
    <property type="gene ID" value="ENSEBUG00000008398.1"/>
</dbReference>
<dbReference type="PROSITE" id="PS00518">
    <property type="entry name" value="ZF_RING_1"/>
    <property type="match status" value="1"/>
</dbReference>
<dbReference type="GO" id="GO:0008270">
    <property type="term" value="F:zinc ion binding"/>
    <property type="evidence" value="ECO:0007669"/>
    <property type="project" value="UniProtKB-KW"/>
</dbReference>
<keyword evidence="10" id="KW-1185">Reference proteome</keyword>
<keyword evidence="4" id="KW-0862">Zinc</keyword>
<dbReference type="Gene3D" id="3.40.50.10810">
    <property type="entry name" value="Tandem AAA-ATPase domain"/>
    <property type="match status" value="1"/>
</dbReference>
<feature type="domain" description="Helicase C-terminal" evidence="8">
    <location>
        <begin position="925"/>
        <end position="1036"/>
    </location>
</feature>
<dbReference type="InterPro" id="IPR048695">
    <property type="entry name" value="SHPRH_helical_2nd"/>
</dbReference>
<dbReference type="GO" id="GO:0005524">
    <property type="term" value="F:ATP binding"/>
    <property type="evidence" value="ECO:0007669"/>
    <property type="project" value="InterPro"/>
</dbReference>
<dbReference type="InterPro" id="IPR011011">
    <property type="entry name" value="Znf_FYVE_PHD"/>
</dbReference>
<evidence type="ECO:0000259" key="8">
    <source>
        <dbReference type="PROSITE" id="PS51194"/>
    </source>
</evidence>
<dbReference type="Pfam" id="PF00176">
    <property type="entry name" value="SNF2-rel_dom"/>
    <property type="match status" value="1"/>
</dbReference>
<proteinExistence type="predicted"/>
<dbReference type="GeneTree" id="ENSGT00730000111123"/>
<evidence type="ECO:0000256" key="1">
    <source>
        <dbReference type="ARBA" id="ARBA00022723"/>
    </source>
</evidence>
<dbReference type="Pfam" id="PF21324">
    <property type="entry name" value="SHPRH_helical-2nd"/>
    <property type="match status" value="1"/>
</dbReference>
<dbReference type="CDD" id="cd18793">
    <property type="entry name" value="SF2_C_SNF"/>
    <property type="match status" value="1"/>
</dbReference>
<keyword evidence="2 5" id="KW-0863">Zinc-finger</keyword>
<evidence type="ECO:0000259" key="7">
    <source>
        <dbReference type="PROSITE" id="PS50089"/>
    </source>
</evidence>
<dbReference type="PROSITE" id="PS50089">
    <property type="entry name" value="ZF_RING_2"/>
    <property type="match status" value="1"/>
</dbReference>
<dbReference type="PANTHER" id="PTHR45865:SF1">
    <property type="entry name" value="E3 UBIQUITIN-PROTEIN LIGASE SHPRH"/>
    <property type="match status" value="1"/>
</dbReference>
<protein>
    <submittedName>
        <fullName evidence="9">SNF2 histone linker PHD RING helicase</fullName>
    </submittedName>
</protein>
<dbReference type="InterPro" id="IPR052583">
    <property type="entry name" value="ATP-helicase/E3_Ub-Ligase"/>
</dbReference>
<dbReference type="Pfam" id="PF21325">
    <property type="entry name" value="SHPRH_helical-1st"/>
    <property type="match status" value="1"/>
</dbReference>
<dbReference type="SUPFAM" id="SSF57850">
    <property type="entry name" value="RING/U-box"/>
    <property type="match status" value="1"/>
</dbReference>
<dbReference type="Gene3D" id="3.30.40.10">
    <property type="entry name" value="Zinc/RING finger domain, C3HC4 (zinc finger)"/>
    <property type="match status" value="2"/>
</dbReference>
<evidence type="ECO:0000256" key="5">
    <source>
        <dbReference type="PROSITE-ProRule" id="PRU00175"/>
    </source>
</evidence>